<gene>
    <name evidence="3" type="ORF">RCL2_001314300</name>
    <name evidence="2" type="ORF">RclHR1_00240028</name>
</gene>
<feature type="compositionally biased region" description="Polar residues" evidence="1">
    <location>
        <begin position="1"/>
        <end position="10"/>
    </location>
</feature>
<evidence type="ECO:0000313" key="3">
    <source>
        <dbReference type="EMBL" id="GES86070.1"/>
    </source>
</evidence>
<dbReference type="EMBL" id="BLAL01000160">
    <property type="protein sequence ID" value="GES86070.1"/>
    <property type="molecule type" value="Genomic_DNA"/>
</dbReference>
<feature type="region of interest" description="Disordered" evidence="1">
    <location>
        <begin position="1"/>
        <end position="22"/>
    </location>
</feature>
<dbReference type="Proteomes" id="UP000247702">
    <property type="component" value="Unassembled WGS sequence"/>
</dbReference>
<name>A0A2Z6QXA3_9GLOM</name>
<comment type="caution">
    <text evidence="2">The sequence shown here is derived from an EMBL/GenBank/DDBJ whole genome shotgun (WGS) entry which is preliminary data.</text>
</comment>
<feature type="compositionally biased region" description="Low complexity" evidence="1">
    <location>
        <begin position="11"/>
        <end position="20"/>
    </location>
</feature>
<evidence type="ECO:0000313" key="4">
    <source>
        <dbReference type="Proteomes" id="UP000247702"/>
    </source>
</evidence>
<dbReference type="AlphaFoldDB" id="A0A2Z6QXA3"/>
<dbReference type="EMBL" id="BEXD01001557">
    <property type="protein sequence ID" value="GBB94680.1"/>
    <property type="molecule type" value="Genomic_DNA"/>
</dbReference>
<organism evidence="2 4">
    <name type="scientific">Rhizophagus clarus</name>
    <dbReference type="NCBI Taxonomy" id="94130"/>
    <lineage>
        <taxon>Eukaryota</taxon>
        <taxon>Fungi</taxon>
        <taxon>Fungi incertae sedis</taxon>
        <taxon>Mucoromycota</taxon>
        <taxon>Glomeromycotina</taxon>
        <taxon>Glomeromycetes</taxon>
        <taxon>Glomerales</taxon>
        <taxon>Glomeraceae</taxon>
        <taxon>Rhizophagus</taxon>
    </lineage>
</organism>
<evidence type="ECO:0000256" key="1">
    <source>
        <dbReference type="SAM" id="MobiDB-lite"/>
    </source>
</evidence>
<dbReference type="Proteomes" id="UP000615446">
    <property type="component" value="Unassembled WGS sequence"/>
</dbReference>
<protein>
    <submittedName>
        <fullName evidence="2">Uncharacterized protein</fullName>
    </submittedName>
</protein>
<reference evidence="3" key="2">
    <citation type="submission" date="2019-10" db="EMBL/GenBank/DDBJ databases">
        <title>Conservation and host-specific expression of non-tandemly repeated heterogenous ribosome RNA gene in arbuscular mycorrhizal fungi.</title>
        <authorList>
            <person name="Maeda T."/>
            <person name="Kobayashi Y."/>
            <person name="Nakagawa T."/>
            <person name="Ezawa T."/>
            <person name="Yamaguchi K."/>
            <person name="Bino T."/>
            <person name="Nishimoto Y."/>
            <person name="Shigenobu S."/>
            <person name="Kawaguchi M."/>
        </authorList>
    </citation>
    <scope>NUCLEOTIDE SEQUENCE</scope>
    <source>
        <strain evidence="3">HR1</strain>
    </source>
</reference>
<accession>A0A2Z6QXA3</accession>
<evidence type="ECO:0000313" key="2">
    <source>
        <dbReference type="EMBL" id="GBB94680.1"/>
    </source>
</evidence>
<sequence>MTSKVNLVQTNQEQSSNNNNAIDSESSELKTMATLLQNSIQGVQNSFSSIYNTLAANLQQSLEMTHNINSLMEQFLLSNLRITSNITQIHKLETQRNFIPSLLTITITNSGRYFIPNISCSLTFVKKDHNELANIDVECKETVICKSKNSDSESIPISSVFVPETSAATSTFTLFPQSQIIEKLRLAPSEFCHYNAKVIMRFASPGTGELLQKEHSFGLYLIDQCEKSLRFESQLTDIAEDDYNHIIVELSPYLLRQLWNVHPSSGLSETMAFEISWKNVIYSLIHIKKWIGVDKSKVLCQVFYVNNTESNYFEIVERIVEELKVLSTNKV</sequence>
<dbReference type="OrthoDB" id="2254641at2759"/>
<keyword evidence="4" id="KW-1185">Reference proteome</keyword>
<proteinExistence type="predicted"/>
<reference evidence="2 4" key="1">
    <citation type="submission" date="2017-11" db="EMBL/GenBank/DDBJ databases">
        <title>The genome of Rhizophagus clarus HR1 reveals common genetic basis of auxotrophy among arbuscular mycorrhizal fungi.</title>
        <authorList>
            <person name="Kobayashi Y."/>
        </authorList>
    </citation>
    <scope>NUCLEOTIDE SEQUENCE [LARGE SCALE GENOMIC DNA]</scope>
    <source>
        <strain evidence="2 4">HR1</strain>
    </source>
</reference>